<dbReference type="GO" id="GO:0008270">
    <property type="term" value="F:zinc ion binding"/>
    <property type="evidence" value="ECO:0007669"/>
    <property type="project" value="InterPro"/>
</dbReference>
<dbReference type="InterPro" id="IPR043140">
    <property type="entry name" value="Ribosomal_uS14_sf"/>
</dbReference>
<evidence type="ECO:0000256" key="1">
    <source>
        <dbReference type="ARBA" id="ARBA00009083"/>
    </source>
</evidence>
<keyword evidence="8" id="KW-1185">Reference proteome</keyword>
<proteinExistence type="inferred from homology"/>
<dbReference type="InterPro" id="IPR039744">
    <property type="entry name" value="RIbosomal_uS14_euk_arc"/>
</dbReference>
<dbReference type="GO" id="GO:0003735">
    <property type="term" value="F:structural constituent of ribosome"/>
    <property type="evidence" value="ECO:0007669"/>
    <property type="project" value="InterPro"/>
</dbReference>
<evidence type="ECO:0000313" key="8">
    <source>
        <dbReference type="Proteomes" id="UP000261680"/>
    </source>
</evidence>
<dbReference type="RefSeq" id="XP_040484121.1">
    <property type="nucleotide sequence ID" value="XM_040628187.1"/>
</dbReference>
<keyword evidence="4" id="KW-0687">Ribonucleoprotein</keyword>
<evidence type="ECO:0000256" key="2">
    <source>
        <dbReference type="ARBA" id="ARBA00011542"/>
    </source>
</evidence>
<accession>A0A8M1FL67</accession>
<dbReference type="PANTHER" id="PTHR12010">
    <property type="entry name" value="40S RIBOSOMAL PROTEIN S29"/>
    <property type="match status" value="1"/>
</dbReference>
<name>A0A8M1FL67_URSMA</name>
<dbReference type="KEGG" id="umr:121102407"/>
<evidence type="ECO:0000256" key="3">
    <source>
        <dbReference type="ARBA" id="ARBA00022980"/>
    </source>
</evidence>
<sequence length="56" mass="6467">MGHQQLSWSHPRKCGQGCHSCCVCSNRHHLIWKYGLIMCCQCLRQCVKDTGFTKLD</sequence>
<organism evidence="8 9">
    <name type="scientific">Ursus maritimus</name>
    <name type="common">Polar bear</name>
    <name type="synonym">Thalarctos maritimus</name>
    <dbReference type="NCBI Taxonomy" id="29073"/>
    <lineage>
        <taxon>Eukaryota</taxon>
        <taxon>Metazoa</taxon>
        <taxon>Chordata</taxon>
        <taxon>Craniata</taxon>
        <taxon>Vertebrata</taxon>
        <taxon>Euteleostomi</taxon>
        <taxon>Mammalia</taxon>
        <taxon>Eutheria</taxon>
        <taxon>Laurasiatheria</taxon>
        <taxon>Carnivora</taxon>
        <taxon>Caniformia</taxon>
        <taxon>Ursidae</taxon>
        <taxon>Ursus</taxon>
    </lineage>
</organism>
<keyword evidence="3" id="KW-0689">Ribosomal protein</keyword>
<dbReference type="GO" id="GO:0022627">
    <property type="term" value="C:cytosolic small ribosomal subunit"/>
    <property type="evidence" value="ECO:0007669"/>
    <property type="project" value="TreeGrafter"/>
</dbReference>
<dbReference type="Proteomes" id="UP000261680">
    <property type="component" value="Unplaced"/>
</dbReference>
<dbReference type="GeneID" id="121102407"/>
<protein>
    <recommendedName>
        <fullName evidence="5">Small ribosomal subunit protein uS14</fullName>
    </recommendedName>
    <alternativeName>
        <fullName evidence="6">40S ribosomal protein S29</fullName>
    </alternativeName>
</protein>
<dbReference type="PANTHER" id="PTHR12010:SF2">
    <property type="entry name" value="40S RIBOSOMAL PROTEIN S29"/>
    <property type="match status" value="1"/>
</dbReference>
<reference evidence="9" key="1">
    <citation type="submission" date="2025-08" db="UniProtKB">
        <authorList>
            <consortium name="RefSeq"/>
        </authorList>
    </citation>
    <scope>IDENTIFICATION</scope>
    <source>
        <tissue evidence="9">Whole blood</tissue>
    </source>
</reference>
<evidence type="ECO:0000256" key="7">
    <source>
        <dbReference type="ARBA" id="ARBA00045746"/>
    </source>
</evidence>
<evidence type="ECO:0000256" key="5">
    <source>
        <dbReference type="ARBA" id="ARBA00035167"/>
    </source>
</evidence>
<comment type="function">
    <text evidence="7">Component of the small ribosomal subunit. The ribosome is a large ribonucleoprotein complex responsible for the synthesis of proteins in the cell.</text>
</comment>
<dbReference type="Gene3D" id="4.10.830.10">
    <property type="entry name" value="30s Ribosomal Protein S14, Chain N"/>
    <property type="match status" value="1"/>
</dbReference>
<dbReference type="FunFam" id="4.10.830.10:FF:000002">
    <property type="entry name" value="40S ribosomal protein S29"/>
    <property type="match status" value="1"/>
</dbReference>
<gene>
    <name evidence="9" type="primary">LOC121102407</name>
</gene>
<dbReference type="AlphaFoldDB" id="A0A8M1FL67"/>
<evidence type="ECO:0000313" key="9">
    <source>
        <dbReference type="RefSeq" id="XP_040484121.1"/>
    </source>
</evidence>
<comment type="subunit">
    <text evidence="2">Component of the 40S small ribosomal subunit.</text>
</comment>
<evidence type="ECO:0000256" key="6">
    <source>
        <dbReference type="ARBA" id="ARBA00035455"/>
    </source>
</evidence>
<dbReference type="GO" id="GO:0002181">
    <property type="term" value="P:cytoplasmic translation"/>
    <property type="evidence" value="ECO:0007669"/>
    <property type="project" value="TreeGrafter"/>
</dbReference>
<comment type="similarity">
    <text evidence="1">Belongs to the universal ribosomal protein uS14 family.</text>
</comment>
<evidence type="ECO:0000256" key="4">
    <source>
        <dbReference type="ARBA" id="ARBA00023274"/>
    </source>
</evidence>